<sequence length="522" mass="59556">MMESTILLDTTIPEPRKAAGVCTHRTTDVVNPPDAYFPDVVSQYLLRYEFYYDVILGGQYTFRIMELHKQYGPVVRINPRELHFYPPHFYEEIYAGPTRRRDRWEYYTKGFGMPGAGASTNPHDLHKARRAALSPFFSMQSVRNLQAVIEEKANLLMKRFKTFGESAPGDTKPVNLEIAFAAYAYDVVMEYSFARSDHHLEAADFEPWMHNAAIGTSSLGQIAKNMYWFFWLILHIPDWLARRLDANGESSCPMWLGDINTQIENIRSGLNSSHKTASHPTIFHEILYSSLPEVEKRTSRLADEGATVVSAGTVTTAWTLPVTVFHLLSNPDVLRKLKTELYDAIPVPTKSTPLPVLEQLPYLTGVIQEGLRLSYGICTRLERIAPDETLTFKDGDKVWTVPPGTPVSMTSVLIHQNPDIFPQPFEYRPERWVENPRLDKYLVAFSKGKMQCLGINLAYAELYVMLAKLFRIYGSQDVKFDGDVGRLELFETTLKDVQIAEDRFIPLPHRDSKGVRIVVECF</sequence>
<evidence type="ECO:0000256" key="3">
    <source>
        <dbReference type="ARBA" id="ARBA00022617"/>
    </source>
</evidence>
<dbReference type="InterPro" id="IPR036396">
    <property type="entry name" value="Cyt_P450_sf"/>
</dbReference>
<dbReference type="GO" id="GO:0020037">
    <property type="term" value="F:heme binding"/>
    <property type="evidence" value="ECO:0007669"/>
    <property type="project" value="InterPro"/>
</dbReference>
<dbReference type="GO" id="GO:0016705">
    <property type="term" value="F:oxidoreductase activity, acting on paired donors, with incorporation or reduction of molecular oxygen"/>
    <property type="evidence" value="ECO:0007669"/>
    <property type="project" value="InterPro"/>
</dbReference>
<evidence type="ECO:0000256" key="2">
    <source>
        <dbReference type="ARBA" id="ARBA00010617"/>
    </source>
</evidence>
<keyword evidence="4 8" id="KW-0479">Metal-binding</keyword>
<dbReference type="PRINTS" id="PR00463">
    <property type="entry name" value="EP450I"/>
</dbReference>
<dbReference type="PANTHER" id="PTHR24305">
    <property type="entry name" value="CYTOCHROME P450"/>
    <property type="match status" value="1"/>
</dbReference>
<dbReference type="Gene3D" id="1.10.630.10">
    <property type="entry name" value="Cytochrome P450"/>
    <property type="match status" value="1"/>
</dbReference>
<evidence type="ECO:0000256" key="8">
    <source>
        <dbReference type="PIRSR" id="PIRSR602401-1"/>
    </source>
</evidence>
<comment type="caution">
    <text evidence="9">The sequence shown here is derived from an EMBL/GenBank/DDBJ whole genome shotgun (WGS) entry which is preliminary data.</text>
</comment>
<gene>
    <name evidence="9" type="ORF">A1O1_07976</name>
</gene>
<dbReference type="Pfam" id="PF00067">
    <property type="entry name" value="p450"/>
    <property type="match status" value="1"/>
</dbReference>
<dbReference type="eggNOG" id="KOG0158">
    <property type="taxonomic scope" value="Eukaryota"/>
</dbReference>
<protein>
    <recommendedName>
        <fullName evidence="11">Trichodiene oxygenase</fullName>
    </recommendedName>
</protein>
<evidence type="ECO:0000256" key="1">
    <source>
        <dbReference type="ARBA" id="ARBA00001971"/>
    </source>
</evidence>
<evidence type="ECO:0000256" key="5">
    <source>
        <dbReference type="ARBA" id="ARBA00023002"/>
    </source>
</evidence>
<dbReference type="OrthoDB" id="3945418at2759"/>
<evidence type="ECO:0008006" key="11">
    <source>
        <dbReference type="Google" id="ProtNLM"/>
    </source>
</evidence>
<keyword evidence="6 8" id="KW-0408">Iron</keyword>
<comment type="cofactor">
    <cofactor evidence="1 8">
        <name>heme</name>
        <dbReference type="ChEBI" id="CHEBI:30413"/>
    </cofactor>
</comment>
<accession>W9YI02</accession>
<dbReference type="CDD" id="cd11062">
    <property type="entry name" value="CYP58-like"/>
    <property type="match status" value="1"/>
</dbReference>
<dbReference type="STRING" id="1182541.W9YI02"/>
<comment type="similarity">
    <text evidence="2">Belongs to the cytochrome P450 family.</text>
</comment>
<keyword evidence="7" id="KW-0503">Monooxygenase</keyword>
<keyword evidence="5" id="KW-0560">Oxidoreductase</keyword>
<evidence type="ECO:0000256" key="7">
    <source>
        <dbReference type="ARBA" id="ARBA00023033"/>
    </source>
</evidence>
<keyword evidence="10" id="KW-1185">Reference proteome</keyword>
<name>W9YI02_9EURO</name>
<dbReference type="InterPro" id="IPR001128">
    <property type="entry name" value="Cyt_P450"/>
</dbReference>
<dbReference type="Proteomes" id="UP000019484">
    <property type="component" value="Unassembled WGS sequence"/>
</dbReference>
<keyword evidence="3 8" id="KW-0349">Heme</keyword>
<dbReference type="SUPFAM" id="SSF48264">
    <property type="entry name" value="Cytochrome P450"/>
    <property type="match status" value="1"/>
</dbReference>
<evidence type="ECO:0000256" key="4">
    <source>
        <dbReference type="ARBA" id="ARBA00022723"/>
    </source>
</evidence>
<evidence type="ECO:0000313" key="9">
    <source>
        <dbReference type="EMBL" id="EXJ81909.1"/>
    </source>
</evidence>
<dbReference type="GO" id="GO:0004497">
    <property type="term" value="F:monooxygenase activity"/>
    <property type="evidence" value="ECO:0007669"/>
    <property type="project" value="UniProtKB-KW"/>
</dbReference>
<dbReference type="GeneID" id="19162829"/>
<dbReference type="GO" id="GO:0005506">
    <property type="term" value="F:iron ion binding"/>
    <property type="evidence" value="ECO:0007669"/>
    <property type="project" value="InterPro"/>
</dbReference>
<evidence type="ECO:0000313" key="10">
    <source>
        <dbReference type="Proteomes" id="UP000019484"/>
    </source>
</evidence>
<reference evidence="9 10" key="1">
    <citation type="submission" date="2013-03" db="EMBL/GenBank/DDBJ databases">
        <title>The Genome Sequence of Capronia coronata CBS 617.96.</title>
        <authorList>
            <consortium name="The Broad Institute Genomics Platform"/>
            <person name="Cuomo C."/>
            <person name="de Hoog S."/>
            <person name="Gorbushina A."/>
            <person name="Walker B."/>
            <person name="Young S.K."/>
            <person name="Zeng Q."/>
            <person name="Gargeya S."/>
            <person name="Fitzgerald M."/>
            <person name="Haas B."/>
            <person name="Abouelleil A."/>
            <person name="Allen A.W."/>
            <person name="Alvarado L."/>
            <person name="Arachchi H.M."/>
            <person name="Berlin A.M."/>
            <person name="Chapman S.B."/>
            <person name="Gainer-Dewar J."/>
            <person name="Goldberg J."/>
            <person name="Griggs A."/>
            <person name="Gujja S."/>
            <person name="Hansen M."/>
            <person name="Howarth C."/>
            <person name="Imamovic A."/>
            <person name="Ireland A."/>
            <person name="Larimer J."/>
            <person name="McCowan C."/>
            <person name="Murphy C."/>
            <person name="Pearson M."/>
            <person name="Poon T.W."/>
            <person name="Priest M."/>
            <person name="Roberts A."/>
            <person name="Saif S."/>
            <person name="Shea T."/>
            <person name="Sisk P."/>
            <person name="Sykes S."/>
            <person name="Wortman J."/>
            <person name="Nusbaum C."/>
            <person name="Birren B."/>
        </authorList>
    </citation>
    <scope>NUCLEOTIDE SEQUENCE [LARGE SCALE GENOMIC DNA]</scope>
    <source>
        <strain evidence="9 10">CBS 617.96</strain>
    </source>
</reference>
<feature type="binding site" description="axial binding residue" evidence="8">
    <location>
        <position position="452"/>
    </location>
    <ligand>
        <name>heme</name>
        <dbReference type="ChEBI" id="CHEBI:30413"/>
    </ligand>
    <ligandPart>
        <name>Fe</name>
        <dbReference type="ChEBI" id="CHEBI:18248"/>
    </ligandPart>
</feature>
<dbReference type="AlphaFoldDB" id="W9YI02"/>
<dbReference type="EMBL" id="AMWN01000007">
    <property type="protein sequence ID" value="EXJ81909.1"/>
    <property type="molecule type" value="Genomic_DNA"/>
</dbReference>
<dbReference type="InterPro" id="IPR002401">
    <property type="entry name" value="Cyt_P450_E_grp-I"/>
</dbReference>
<dbReference type="InterPro" id="IPR050121">
    <property type="entry name" value="Cytochrome_P450_monoxygenase"/>
</dbReference>
<dbReference type="PANTHER" id="PTHR24305:SF157">
    <property type="entry name" value="N-ACETYLTRYPTOPHAN 6-HYDROXYLASE IVOC-RELATED"/>
    <property type="match status" value="1"/>
</dbReference>
<evidence type="ECO:0000256" key="6">
    <source>
        <dbReference type="ARBA" id="ARBA00023004"/>
    </source>
</evidence>
<dbReference type="HOGENOM" id="CLU_001570_14_4_1"/>
<organism evidence="9 10">
    <name type="scientific">Capronia coronata CBS 617.96</name>
    <dbReference type="NCBI Taxonomy" id="1182541"/>
    <lineage>
        <taxon>Eukaryota</taxon>
        <taxon>Fungi</taxon>
        <taxon>Dikarya</taxon>
        <taxon>Ascomycota</taxon>
        <taxon>Pezizomycotina</taxon>
        <taxon>Eurotiomycetes</taxon>
        <taxon>Chaetothyriomycetidae</taxon>
        <taxon>Chaetothyriales</taxon>
        <taxon>Herpotrichiellaceae</taxon>
        <taxon>Capronia</taxon>
    </lineage>
</organism>
<dbReference type="RefSeq" id="XP_007727030.1">
    <property type="nucleotide sequence ID" value="XM_007728840.1"/>
</dbReference>
<proteinExistence type="inferred from homology"/>